<organism evidence="6 7">
    <name type="scientific">Myodes glareolus</name>
    <name type="common">Bank vole</name>
    <name type="synonym">Clethrionomys glareolus</name>
    <dbReference type="NCBI Taxonomy" id="447135"/>
    <lineage>
        <taxon>Eukaryota</taxon>
        <taxon>Metazoa</taxon>
        <taxon>Chordata</taxon>
        <taxon>Craniata</taxon>
        <taxon>Vertebrata</taxon>
        <taxon>Euteleostomi</taxon>
        <taxon>Mammalia</taxon>
        <taxon>Eutheria</taxon>
        <taxon>Euarchontoglires</taxon>
        <taxon>Glires</taxon>
        <taxon>Rodentia</taxon>
        <taxon>Myomorpha</taxon>
        <taxon>Muroidea</taxon>
        <taxon>Cricetidae</taxon>
        <taxon>Arvicolinae</taxon>
        <taxon>Myodes</taxon>
    </lineage>
</organism>
<evidence type="ECO:0000313" key="6">
    <source>
        <dbReference type="EMBL" id="KAK7813020.1"/>
    </source>
</evidence>
<dbReference type="Proteomes" id="UP001488838">
    <property type="component" value="Unassembled WGS sequence"/>
</dbReference>
<evidence type="ECO:0000313" key="7">
    <source>
        <dbReference type="Proteomes" id="UP001488838"/>
    </source>
</evidence>
<reference evidence="6 7" key="1">
    <citation type="journal article" date="2023" name="bioRxiv">
        <title>Conserved and derived expression patterns and positive selection on dental genes reveal complex evolutionary context of ever-growing rodent molars.</title>
        <authorList>
            <person name="Calamari Z.T."/>
            <person name="Song A."/>
            <person name="Cohen E."/>
            <person name="Akter M."/>
            <person name="Roy R.D."/>
            <person name="Hallikas O."/>
            <person name="Christensen M.M."/>
            <person name="Li P."/>
            <person name="Marangoni P."/>
            <person name="Jernvall J."/>
            <person name="Klein O.D."/>
        </authorList>
    </citation>
    <scope>NUCLEOTIDE SEQUENCE [LARGE SCALE GENOMIC DNA]</scope>
    <source>
        <strain evidence="6">V071</strain>
    </source>
</reference>
<dbReference type="SMART" id="SM00045">
    <property type="entry name" value="DAGKa"/>
    <property type="match status" value="1"/>
</dbReference>
<keyword evidence="4" id="KW-0067">ATP-binding</keyword>
<dbReference type="SUPFAM" id="SSF111331">
    <property type="entry name" value="NAD kinase/diacylglycerol kinase-like"/>
    <property type="match status" value="1"/>
</dbReference>
<name>A0AAW0IEL5_MYOGA</name>
<dbReference type="InterPro" id="IPR014721">
    <property type="entry name" value="Ribsml_uS5_D2-typ_fold_subgr"/>
</dbReference>
<evidence type="ECO:0000256" key="3">
    <source>
        <dbReference type="ARBA" id="ARBA00022777"/>
    </source>
</evidence>
<keyword evidence="2" id="KW-0547">Nucleotide-binding</keyword>
<feature type="non-terminal residue" evidence="6">
    <location>
        <position position="349"/>
    </location>
</feature>
<dbReference type="GO" id="GO:0004143">
    <property type="term" value="F:ATP-dependent diacylglycerol kinase activity"/>
    <property type="evidence" value="ECO:0007669"/>
    <property type="project" value="InterPro"/>
</dbReference>
<dbReference type="GO" id="GO:0007200">
    <property type="term" value="P:phospholipase C-activating G protein-coupled receptor signaling pathway"/>
    <property type="evidence" value="ECO:0007669"/>
    <property type="project" value="InterPro"/>
</dbReference>
<protein>
    <recommendedName>
        <fullName evidence="5">Diacylglycerol kinase accessory domain-containing protein</fullName>
    </recommendedName>
</protein>
<evidence type="ECO:0000256" key="4">
    <source>
        <dbReference type="ARBA" id="ARBA00022840"/>
    </source>
</evidence>
<keyword evidence="3" id="KW-0418">Kinase</keyword>
<dbReference type="Gene3D" id="2.60.200.40">
    <property type="match status" value="1"/>
</dbReference>
<dbReference type="Pfam" id="PF00609">
    <property type="entry name" value="DAGK_acc"/>
    <property type="match status" value="1"/>
</dbReference>
<dbReference type="AlphaFoldDB" id="A0AAW0IEL5"/>
<gene>
    <name evidence="6" type="ORF">U0070_021779</name>
</gene>
<dbReference type="InterPro" id="IPR016064">
    <property type="entry name" value="NAD/diacylglycerol_kinase_sf"/>
</dbReference>
<evidence type="ECO:0000259" key="5">
    <source>
        <dbReference type="SMART" id="SM00045"/>
    </source>
</evidence>
<keyword evidence="7" id="KW-1185">Reference proteome</keyword>
<accession>A0AAW0IEL5</accession>
<dbReference type="EMBL" id="JBBHLL010000140">
    <property type="protein sequence ID" value="KAK7813020.1"/>
    <property type="molecule type" value="Genomic_DNA"/>
</dbReference>
<dbReference type="InterPro" id="IPR037607">
    <property type="entry name" value="DGK"/>
</dbReference>
<dbReference type="Gene3D" id="3.30.230.10">
    <property type="match status" value="1"/>
</dbReference>
<feature type="domain" description="Diacylglycerol kinase accessory" evidence="5">
    <location>
        <begin position="14"/>
        <end position="129"/>
    </location>
</feature>
<sequence>MEQSQEALRPPCPVIKLWFDAKMYVSTAASVMTVTFEKSLEILLLLQKMSTLSSCLWKELECNPDEEAKHKENTLNLSDQLLEVVGLEGAMEMGQIYTGLKSAGRRLAQCSSVLIRTSKSLPMQIDGEPWMQTPCTTCGNVEDEELISITELDHLVKGMKIKSICCYCPVWNLRLLTCLGSNHCHPRVTVFPKFSIISVRRGYWENKIVKPHNAPCKVTEHCGSVLDYIIPGGWHHFCSCAQEVLMIMTHQLGVALLPWATSSKCVSLNSQQFLTFIRMELQGPTVYGDSAEMVTVPRNLEFISPLKLQKGFQQAGTNGEEKQVNKSVVTVPTCLAQCWDIGNKCSTEK</sequence>
<dbReference type="PANTHER" id="PTHR11255:SF32">
    <property type="entry name" value="DIACYLGLYCEROL KINASE BETA"/>
    <property type="match status" value="1"/>
</dbReference>
<dbReference type="GO" id="GO:0005886">
    <property type="term" value="C:plasma membrane"/>
    <property type="evidence" value="ECO:0007669"/>
    <property type="project" value="TreeGrafter"/>
</dbReference>
<evidence type="ECO:0000256" key="1">
    <source>
        <dbReference type="ARBA" id="ARBA00022679"/>
    </source>
</evidence>
<dbReference type="PANTHER" id="PTHR11255">
    <property type="entry name" value="DIACYLGLYCEROL KINASE"/>
    <property type="match status" value="1"/>
</dbReference>
<evidence type="ECO:0000256" key="2">
    <source>
        <dbReference type="ARBA" id="ARBA00022741"/>
    </source>
</evidence>
<comment type="caution">
    <text evidence="6">The sequence shown here is derived from an EMBL/GenBank/DDBJ whole genome shotgun (WGS) entry which is preliminary data.</text>
</comment>
<dbReference type="InterPro" id="IPR000756">
    <property type="entry name" value="Diacylglycerol_kin_accessory"/>
</dbReference>
<proteinExistence type="predicted"/>
<keyword evidence="1" id="KW-0808">Transferase</keyword>
<dbReference type="GO" id="GO:0005524">
    <property type="term" value="F:ATP binding"/>
    <property type="evidence" value="ECO:0007669"/>
    <property type="project" value="UniProtKB-KW"/>
</dbReference>